<name>A0A1G7TVE5_THETY</name>
<accession>A0A1G7TVE5</accession>
<gene>
    <name evidence="1" type="ORF">SAMN04244560_02276</name>
</gene>
<protein>
    <submittedName>
        <fullName evidence="1">Uncharacterized protein</fullName>
    </submittedName>
</protein>
<dbReference type="AlphaFoldDB" id="A0A1G7TVE5"/>
<organism evidence="1 2">
    <name type="scientific">Thermoanaerobacter thermohydrosulfuricus</name>
    <name type="common">Clostridium thermohydrosulfuricum</name>
    <dbReference type="NCBI Taxonomy" id="1516"/>
    <lineage>
        <taxon>Bacteria</taxon>
        <taxon>Bacillati</taxon>
        <taxon>Bacillota</taxon>
        <taxon>Clostridia</taxon>
        <taxon>Thermoanaerobacterales</taxon>
        <taxon>Thermoanaerobacteraceae</taxon>
        <taxon>Thermoanaerobacter</taxon>
    </lineage>
</organism>
<dbReference type="EMBL" id="FNBS01000069">
    <property type="protein sequence ID" value="SDG39101.1"/>
    <property type="molecule type" value="Genomic_DNA"/>
</dbReference>
<reference evidence="1 2" key="1">
    <citation type="submission" date="2016-10" db="EMBL/GenBank/DDBJ databases">
        <authorList>
            <person name="de Groot N.N."/>
        </authorList>
    </citation>
    <scope>NUCLEOTIDE SEQUENCE [LARGE SCALE GENOMIC DNA]</scope>
    <source>
        <strain evidence="1 2">DSM 569</strain>
    </source>
</reference>
<dbReference type="Proteomes" id="UP000183404">
    <property type="component" value="Unassembled WGS sequence"/>
</dbReference>
<evidence type="ECO:0000313" key="2">
    <source>
        <dbReference type="Proteomes" id="UP000183404"/>
    </source>
</evidence>
<proteinExistence type="predicted"/>
<evidence type="ECO:0000313" key="1">
    <source>
        <dbReference type="EMBL" id="SDG39101.1"/>
    </source>
</evidence>
<dbReference type="RefSeq" id="WP_074592830.1">
    <property type="nucleotide sequence ID" value="NZ_FNBS01000069.1"/>
</dbReference>
<sequence length="98" mass="11169">MYKYICNDCGAISYSSTKEVNVPCPVCKSINCSVIESNKNKLLEALSNFQIALFQLVSEIEKADCEEIIAKDYPFSKSLKEVFFDVIKWKDTISKELK</sequence>